<feature type="binding site" evidence="9">
    <location>
        <position position="13"/>
    </location>
    <ligand>
        <name>NADPH</name>
        <dbReference type="ChEBI" id="CHEBI:57783"/>
    </ligand>
</feature>
<feature type="binding site" evidence="9">
    <location>
        <position position="217"/>
    </location>
    <ligand>
        <name>1-deoxy-D-xylulose 5-phosphate</name>
        <dbReference type="ChEBI" id="CHEBI:57792"/>
    </ligand>
</feature>
<protein>
    <recommendedName>
        <fullName evidence="9">1-deoxy-D-xylulose 5-phosphate reductoisomerase</fullName>
        <shortName evidence="9">DXP reductoisomerase</shortName>
        <ecNumber evidence="9">1.1.1.267</ecNumber>
    </recommendedName>
    <alternativeName>
        <fullName evidence="9">1-deoxyxylulose-5-phosphate reductoisomerase</fullName>
    </alternativeName>
    <alternativeName>
        <fullName evidence="9">2-C-methyl-D-erythritol 4-phosphate synthase</fullName>
    </alternativeName>
</protein>
<dbReference type="Proteomes" id="UP000245523">
    <property type="component" value="Unassembled WGS sequence"/>
</dbReference>
<evidence type="ECO:0000259" key="10">
    <source>
        <dbReference type="Pfam" id="PF02670"/>
    </source>
</evidence>
<feature type="domain" description="1-deoxy-D-xylulose 5-phosphate reductoisomerase N-terminal" evidence="10">
    <location>
        <begin position="4"/>
        <end position="127"/>
    </location>
</feature>
<dbReference type="PANTHER" id="PTHR30525:SF0">
    <property type="entry name" value="1-DEOXY-D-XYLULOSE 5-PHOSPHATE REDUCTOISOMERASE, CHLOROPLASTIC"/>
    <property type="match status" value="1"/>
</dbReference>
<feature type="binding site" evidence="9">
    <location>
        <position position="208"/>
    </location>
    <ligand>
        <name>1-deoxy-D-xylulose 5-phosphate</name>
        <dbReference type="ChEBI" id="CHEBI:57792"/>
    </ligand>
</feature>
<gene>
    <name evidence="9" type="primary">dxr</name>
    <name evidence="13" type="ORF">B0H50_1046</name>
</gene>
<comment type="caution">
    <text evidence="9">Lacks conserved residue(s) required for the propagation of feature annotation.</text>
</comment>
<dbReference type="InterPro" id="IPR003821">
    <property type="entry name" value="DXP_reductoisomerase"/>
</dbReference>
<keyword evidence="9" id="KW-0460">Magnesium</keyword>
<evidence type="ECO:0000256" key="6">
    <source>
        <dbReference type="ARBA" id="ARBA00023211"/>
    </source>
</evidence>
<evidence type="ECO:0000256" key="3">
    <source>
        <dbReference type="ARBA" id="ARBA00022723"/>
    </source>
</evidence>
<accession>A0ABX5LMQ5</accession>
<dbReference type="PANTHER" id="PTHR30525">
    <property type="entry name" value="1-DEOXY-D-XYLULOSE 5-PHOSPHATE REDUCTOISOMERASE"/>
    <property type="match status" value="1"/>
</dbReference>
<dbReference type="SUPFAM" id="SSF69055">
    <property type="entry name" value="1-deoxy-D-xylulose-5-phosphate reductoisomerase, C-terminal domain"/>
    <property type="match status" value="1"/>
</dbReference>
<comment type="similarity">
    <text evidence="2 9">Belongs to the DXR family.</text>
</comment>
<name>A0ABX5LMQ5_9BACT</name>
<evidence type="ECO:0000256" key="8">
    <source>
        <dbReference type="ARBA" id="ARBA00048543"/>
    </source>
</evidence>
<evidence type="ECO:0000313" key="13">
    <source>
        <dbReference type="EMBL" id="PWL03582.1"/>
    </source>
</evidence>
<feature type="binding site" evidence="9">
    <location>
        <position position="120"/>
    </location>
    <ligand>
        <name>1-deoxy-D-xylulose 5-phosphate</name>
        <dbReference type="ChEBI" id="CHEBI:57792"/>
    </ligand>
</feature>
<feature type="binding site" evidence="9">
    <location>
        <position position="119"/>
    </location>
    <ligand>
        <name>NADPH</name>
        <dbReference type="ChEBI" id="CHEBI:57783"/>
    </ligand>
</feature>
<evidence type="ECO:0000256" key="7">
    <source>
        <dbReference type="ARBA" id="ARBA00023229"/>
    </source>
</evidence>
<sequence length="383" mass="42235">MKQVCLLGATGSIGTSTIGVLKQHPDRFKLYAIAANSNWKKMAEIAREMDVERFCMFDETAAKALEKELGKPVLSGMDGLCELASDPKTDIVLNSLMGSVGCLPTLSAIRSSKHIALANKETLVMAGEVIKEALRENPKAYLTPVDSEHNAIFQCLADRPKVEVENLQITASGGPFREWPVEKFKDIRVEDALNHPVWSMGRKITIDSASMMNKGLEVIEAHFLFDIPYEQIKVVVHPQSRVHSLVQFRDGNLMAQLGAPDMKIPIQVALTWPERIPLKTDRLDLAEVGKFTFFQPDLEKFRCLAIAIECGKKAGLYTAMMNAANEVLVNAFLEKKIGFMDIPAGVEKVIAKTPTVSGKLDLETILAADAEARKLAQSLIPNF</sequence>
<dbReference type="HAMAP" id="MF_00183">
    <property type="entry name" value="DXP_reductoisom"/>
    <property type="match status" value="1"/>
</dbReference>
<evidence type="ECO:0000256" key="1">
    <source>
        <dbReference type="ARBA" id="ARBA00005094"/>
    </source>
</evidence>
<evidence type="ECO:0000313" key="14">
    <source>
        <dbReference type="Proteomes" id="UP000245523"/>
    </source>
</evidence>
<feature type="binding site" evidence="9">
    <location>
        <position position="172"/>
    </location>
    <ligand>
        <name>1-deoxy-D-xylulose 5-phosphate</name>
        <dbReference type="ChEBI" id="CHEBI:57792"/>
    </ligand>
</feature>
<feature type="binding site" evidence="9">
    <location>
        <position position="148"/>
    </location>
    <ligand>
        <name>1-deoxy-D-xylulose 5-phosphate</name>
        <dbReference type="ChEBI" id="CHEBI:57792"/>
    </ligand>
</feature>
<feature type="binding site" evidence="9">
    <location>
        <position position="214"/>
    </location>
    <ligand>
        <name>1-deoxy-D-xylulose 5-phosphate</name>
        <dbReference type="ChEBI" id="CHEBI:57792"/>
    </ligand>
</feature>
<dbReference type="SUPFAM" id="SSF51735">
    <property type="entry name" value="NAD(P)-binding Rossmann-fold domains"/>
    <property type="match status" value="1"/>
</dbReference>
<feature type="domain" description="1-deoxy-D-xylulose 5-phosphate reductoisomerase C-terminal" evidence="11">
    <location>
        <begin position="142"/>
        <end position="225"/>
    </location>
</feature>
<evidence type="ECO:0000256" key="5">
    <source>
        <dbReference type="ARBA" id="ARBA00023002"/>
    </source>
</evidence>
<dbReference type="RefSeq" id="WP_106200136.1">
    <property type="nucleotide sequence ID" value="NZ_JAXEIU010000025.1"/>
</dbReference>
<keyword evidence="6 9" id="KW-0464">Manganese</keyword>
<feature type="binding site" evidence="9">
    <location>
        <position position="146"/>
    </location>
    <ligand>
        <name>Mn(2+)</name>
        <dbReference type="ChEBI" id="CHEBI:29035"/>
    </ligand>
</feature>
<evidence type="ECO:0000256" key="4">
    <source>
        <dbReference type="ARBA" id="ARBA00022857"/>
    </source>
</evidence>
<keyword evidence="14" id="KW-1185">Reference proteome</keyword>
<dbReference type="InterPro" id="IPR036169">
    <property type="entry name" value="DXPR_C_sf"/>
</dbReference>
<keyword evidence="7 9" id="KW-0414">Isoprene biosynthesis</keyword>
<keyword evidence="5 9" id="KW-0560">Oxidoreductase</keyword>
<comment type="pathway">
    <text evidence="1 9">Isoprenoid biosynthesis; isopentenyl diphosphate biosynthesis via DXP pathway; isopentenyl diphosphate from 1-deoxy-D-xylulose 5-phosphate: step 1/6.</text>
</comment>
<keyword evidence="3 9" id="KW-0479">Metal-binding</keyword>
<evidence type="ECO:0000256" key="2">
    <source>
        <dbReference type="ARBA" id="ARBA00006825"/>
    </source>
</evidence>
<feature type="binding site" evidence="9">
    <location>
        <position position="11"/>
    </location>
    <ligand>
        <name>NADPH</name>
        <dbReference type="ChEBI" id="CHEBI:57783"/>
    </ligand>
</feature>
<dbReference type="EC" id="1.1.1.267" evidence="9"/>
<evidence type="ECO:0000256" key="9">
    <source>
        <dbReference type="HAMAP-Rule" id="MF_00183"/>
    </source>
</evidence>
<comment type="catalytic activity">
    <reaction evidence="8">
        <text>2-C-methyl-D-erythritol 4-phosphate + NADP(+) = 1-deoxy-D-xylulose 5-phosphate + NADPH + H(+)</text>
        <dbReference type="Rhea" id="RHEA:13717"/>
        <dbReference type="ChEBI" id="CHEBI:15378"/>
        <dbReference type="ChEBI" id="CHEBI:57783"/>
        <dbReference type="ChEBI" id="CHEBI:57792"/>
        <dbReference type="ChEBI" id="CHEBI:58262"/>
        <dbReference type="ChEBI" id="CHEBI:58349"/>
        <dbReference type="EC" id="1.1.1.267"/>
    </reaction>
    <physiologicalReaction direction="right-to-left" evidence="8">
        <dbReference type="Rhea" id="RHEA:13719"/>
    </physiologicalReaction>
</comment>
<dbReference type="Pfam" id="PF02670">
    <property type="entry name" value="DXP_reductoisom"/>
    <property type="match status" value="1"/>
</dbReference>
<dbReference type="Pfam" id="PF13288">
    <property type="entry name" value="DXPR_C"/>
    <property type="match status" value="1"/>
</dbReference>
<keyword evidence="4 9" id="KW-0521">NADP</keyword>
<dbReference type="InterPro" id="IPR026877">
    <property type="entry name" value="DXPR_C"/>
</dbReference>
<comment type="function">
    <text evidence="9">Catalyzes the NADPH-dependent rearrangement and reduction of 1-deoxy-D-xylulose-5-phosphate (DXP) to 2-C-methyl-D-erythritol 4-phosphate (MEP).</text>
</comment>
<proteinExistence type="inferred from homology"/>
<feature type="binding site" evidence="9">
    <location>
        <position position="12"/>
    </location>
    <ligand>
        <name>NADPH</name>
        <dbReference type="ChEBI" id="CHEBI:57783"/>
    </ligand>
</feature>
<dbReference type="NCBIfam" id="NF009114">
    <property type="entry name" value="PRK12464.1"/>
    <property type="match status" value="1"/>
</dbReference>
<feature type="domain" description="DXP reductoisomerase C-terminal" evidence="12">
    <location>
        <begin position="257"/>
        <end position="374"/>
    </location>
</feature>
<feature type="binding site" evidence="9">
    <location>
        <position position="213"/>
    </location>
    <ligand>
        <name>1-deoxy-D-xylulose 5-phosphate</name>
        <dbReference type="ChEBI" id="CHEBI:57792"/>
    </ligand>
</feature>
<evidence type="ECO:0000259" key="12">
    <source>
        <dbReference type="Pfam" id="PF13288"/>
    </source>
</evidence>
<dbReference type="Pfam" id="PF08436">
    <property type="entry name" value="DXP_redisom_C"/>
    <property type="match status" value="1"/>
</dbReference>
<feature type="binding site" evidence="9">
    <location>
        <position position="195"/>
    </location>
    <ligand>
        <name>1-deoxy-D-xylulose 5-phosphate</name>
        <dbReference type="ChEBI" id="CHEBI:57792"/>
    </ligand>
</feature>
<feature type="binding site" evidence="9">
    <location>
        <position position="10"/>
    </location>
    <ligand>
        <name>NADPH</name>
        <dbReference type="ChEBI" id="CHEBI:57783"/>
    </ligand>
</feature>
<dbReference type="PIRSF" id="PIRSF006205">
    <property type="entry name" value="Dxp_reductismrs"/>
    <property type="match status" value="1"/>
</dbReference>
<dbReference type="EMBL" id="QGHD01000004">
    <property type="protein sequence ID" value="PWL03582.1"/>
    <property type="molecule type" value="Genomic_DNA"/>
</dbReference>
<feature type="binding site" evidence="9">
    <location>
        <position position="148"/>
    </location>
    <ligand>
        <name>Mn(2+)</name>
        <dbReference type="ChEBI" id="CHEBI:29035"/>
    </ligand>
</feature>
<comment type="caution">
    <text evidence="13">The sequence shown here is derived from an EMBL/GenBank/DDBJ whole genome shotgun (WGS) entry which is preliminary data.</text>
</comment>
<dbReference type="Gene3D" id="3.40.50.720">
    <property type="entry name" value="NAD(P)-binding Rossmann-like Domain"/>
    <property type="match status" value="1"/>
</dbReference>
<organism evidence="13 14">
    <name type="scientific">Hallerella porci</name>
    <dbReference type="NCBI Taxonomy" id="1945871"/>
    <lineage>
        <taxon>Bacteria</taxon>
        <taxon>Pseudomonadati</taxon>
        <taxon>Fibrobacterota</taxon>
        <taxon>Fibrobacteria</taxon>
        <taxon>Fibrobacterales</taxon>
        <taxon>Fibrobacteraceae</taxon>
        <taxon>Hallerella</taxon>
    </lineage>
</organism>
<feature type="binding site" evidence="9">
    <location>
        <position position="201"/>
    </location>
    <ligand>
        <name>NADPH</name>
        <dbReference type="ChEBI" id="CHEBI:57783"/>
    </ligand>
</feature>
<dbReference type="NCBIfam" id="TIGR00243">
    <property type="entry name" value="Dxr"/>
    <property type="match status" value="1"/>
</dbReference>
<dbReference type="Gene3D" id="1.10.1740.10">
    <property type="match status" value="1"/>
</dbReference>
<reference evidence="13 14" key="1">
    <citation type="submission" date="2018-05" db="EMBL/GenBank/DDBJ databases">
        <title>Animal gut microbial communities from fecal samples from Wisconsin, USA.</title>
        <authorList>
            <person name="Neumann A."/>
        </authorList>
    </citation>
    <scope>NUCLEOTIDE SEQUENCE [LARGE SCALE GENOMIC DNA]</scope>
    <source>
        <strain evidence="13 14">UWS4</strain>
    </source>
</reference>
<dbReference type="InterPro" id="IPR013644">
    <property type="entry name" value="DXP_reductoisomerase_C"/>
</dbReference>
<dbReference type="InterPro" id="IPR013512">
    <property type="entry name" value="DXP_reductoisomerase_N"/>
</dbReference>
<feature type="binding site" evidence="9">
    <location>
        <position position="121"/>
    </location>
    <ligand>
        <name>NADPH</name>
        <dbReference type="ChEBI" id="CHEBI:57783"/>
    </ligand>
</feature>
<feature type="binding site" evidence="9">
    <location>
        <position position="147"/>
    </location>
    <ligand>
        <name>1-deoxy-D-xylulose 5-phosphate</name>
        <dbReference type="ChEBI" id="CHEBI:57792"/>
    </ligand>
</feature>
<evidence type="ECO:0000259" key="11">
    <source>
        <dbReference type="Pfam" id="PF08436"/>
    </source>
</evidence>
<dbReference type="InterPro" id="IPR036291">
    <property type="entry name" value="NAD(P)-bd_dom_sf"/>
</dbReference>
<feature type="binding site" evidence="9">
    <location>
        <position position="217"/>
    </location>
    <ligand>
        <name>Mn(2+)</name>
        <dbReference type="ChEBI" id="CHEBI:29035"/>
    </ligand>
</feature>
<feature type="binding site" evidence="9">
    <location>
        <position position="38"/>
    </location>
    <ligand>
        <name>NADPH</name>
        <dbReference type="ChEBI" id="CHEBI:57783"/>
    </ligand>
</feature>
<comment type="cofactor">
    <cofactor evidence="9">
        <name>Mg(2+)</name>
        <dbReference type="ChEBI" id="CHEBI:18420"/>
    </cofactor>
    <cofactor evidence="9">
        <name>Mn(2+)</name>
        <dbReference type="ChEBI" id="CHEBI:29035"/>
    </cofactor>
</comment>
<dbReference type="SUPFAM" id="SSF55347">
    <property type="entry name" value="Glyceraldehyde-3-phosphate dehydrogenase-like, C-terminal domain"/>
    <property type="match status" value="1"/>
</dbReference>